<protein>
    <recommendedName>
        <fullName evidence="2">Peptidase S1 domain-containing protein</fullName>
    </recommendedName>
</protein>
<dbReference type="Gene3D" id="2.40.10.10">
    <property type="entry name" value="Trypsin-like serine proteases"/>
    <property type="match status" value="1"/>
</dbReference>
<dbReference type="EMBL" id="JACBYQ010000001">
    <property type="protein sequence ID" value="NYE94878.1"/>
    <property type="molecule type" value="Genomic_DNA"/>
</dbReference>
<dbReference type="GO" id="GO:0006508">
    <property type="term" value="P:proteolysis"/>
    <property type="evidence" value="ECO:0007669"/>
    <property type="project" value="InterPro"/>
</dbReference>
<dbReference type="InterPro" id="IPR036195">
    <property type="entry name" value="AbfB_ABD_sf"/>
</dbReference>
<dbReference type="PRINTS" id="PR00722">
    <property type="entry name" value="CHYMOTRYPSIN"/>
</dbReference>
<feature type="domain" description="Peptidase S1" evidence="2">
    <location>
        <begin position="23"/>
        <end position="256"/>
    </location>
</feature>
<gene>
    <name evidence="3" type="ORF">FHU41_001099</name>
</gene>
<dbReference type="PANTHER" id="PTHR24260">
    <property type="match status" value="1"/>
</dbReference>
<feature type="chain" id="PRO_5031252273" description="Peptidase S1 domain-containing protein" evidence="1">
    <location>
        <begin position="34"/>
        <end position="573"/>
    </location>
</feature>
<dbReference type="SUPFAM" id="SSF50494">
    <property type="entry name" value="Trypsin-like serine proteases"/>
    <property type="match status" value="1"/>
</dbReference>
<dbReference type="GO" id="GO:0004252">
    <property type="term" value="F:serine-type endopeptidase activity"/>
    <property type="evidence" value="ECO:0007669"/>
    <property type="project" value="InterPro"/>
</dbReference>
<proteinExistence type="predicted"/>
<dbReference type="InterPro" id="IPR007934">
    <property type="entry name" value="AbfB_ABD"/>
</dbReference>
<dbReference type="InterPro" id="IPR000772">
    <property type="entry name" value="Ricin_B_lectin"/>
</dbReference>
<dbReference type="PROSITE" id="PS50231">
    <property type="entry name" value="RICIN_B_LECTIN"/>
    <property type="match status" value="1"/>
</dbReference>
<dbReference type="PANTHER" id="PTHR24260:SF136">
    <property type="entry name" value="GH08193P-RELATED"/>
    <property type="match status" value="1"/>
</dbReference>
<evidence type="ECO:0000259" key="2">
    <source>
        <dbReference type="PROSITE" id="PS50240"/>
    </source>
</evidence>
<reference evidence="3 4" key="1">
    <citation type="submission" date="2020-07" db="EMBL/GenBank/DDBJ databases">
        <title>Sequencing the genomes of 1000 actinobacteria strains.</title>
        <authorList>
            <person name="Klenk H.-P."/>
        </authorList>
    </citation>
    <scope>NUCLEOTIDE SEQUENCE [LARGE SCALE GENOMIC DNA]</scope>
    <source>
        <strain evidence="3 4">DSM 102047</strain>
    </source>
</reference>
<keyword evidence="1" id="KW-0732">Signal</keyword>
<dbReference type="CDD" id="cd00161">
    <property type="entry name" value="beta-trefoil_Ricin-like"/>
    <property type="match status" value="1"/>
</dbReference>
<dbReference type="InterPro" id="IPR009003">
    <property type="entry name" value="Peptidase_S1_PA"/>
</dbReference>
<dbReference type="Proteomes" id="UP000521748">
    <property type="component" value="Unassembled WGS sequence"/>
</dbReference>
<sequence>MFKTFKGAKSRTAGIIAIAAVSIAGLSALPASALSNGTDVPNNENLNVVKVATGYGTCTGALIDQSWVATVASCFSQNPANYASVPAGKPALPAKVLFGLDAASRDNAGTAVEQIQPYKEADGRDLVLVKLATPALNTTPIKLATAAPVADEKLDFVGWGRTKTEWVPKVSHKASFTVSDVNAKEITINGFNPVDASLCLGDSGAPGLRTTAAGQELVALNSRSWQKNCIGSTQTQDGAFATRIDDVNPWIQQTIANGNKLPGVASGSIVLIKNAGITDSCLGLPAFTKVENTTMQSVKCADSTRTRWEVTEVSAGIYTLEADFGKLCLSVLGESTGENAALAQTTCSAQSTFQQWKTLPAGGGKFQLSNVATGFVAGAAGVVVNTDEKVTQQKYAGQAKQQWTASVVGQAKYDITHSYISIQAVAPDVSKGKSVRHENGLGYVNNLVTASSTELQRKDASWKVVPGLADPKCYSFESVSLPGKYLYADSSTARTGIVSAPRADLATWCGRIARSGTGINLQWYANPTRILRHNSGNLYAGTSGGPISGADSATQFDEMTSWSIGAAWATPTP</sequence>
<dbReference type="SUPFAM" id="SSF110221">
    <property type="entry name" value="AbfB domain"/>
    <property type="match status" value="1"/>
</dbReference>
<dbReference type="Gene3D" id="2.80.10.50">
    <property type="match status" value="2"/>
</dbReference>
<dbReference type="GO" id="GO:0046373">
    <property type="term" value="P:L-arabinose metabolic process"/>
    <property type="evidence" value="ECO:0007669"/>
    <property type="project" value="InterPro"/>
</dbReference>
<dbReference type="InterPro" id="IPR001254">
    <property type="entry name" value="Trypsin_dom"/>
</dbReference>
<evidence type="ECO:0000313" key="4">
    <source>
        <dbReference type="Proteomes" id="UP000521748"/>
    </source>
</evidence>
<dbReference type="Pfam" id="PF00652">
    <property type="entry name" value="Ricin_B_lectin"/>
    <property type="match status" value="1"/>
</dbReference>
<name>A0A7Y9S5E8_9MICC</name>
<dbReference type="PROSITE" id="PS50240">
    <property type="entry name" value="TRYPSIN_DOM"/>
    <property type="match status" value="1"/>
</dbReference>
<dbReference type="AlphaFoldDB" id="A0A7Y9S5E8"/>
<dbReference type="GO" id="GO:0046556">
    <property type="term" value="F:alpha-L-arabinofuranosidase activity"/>
    <property type="evidence" value="ECO:0007669"/>
    <property type="project" value="InterPro"/>
</dbReference>
<evidence type="ECO:0000313" key="3">
    <source>
        <dbReference type="EMBL" id="NYE94878.1"/>
    </source>
</evidence>
<dbReference type="SUPFAM" id="SSF50370">
    <property type="entry name" value="Ricin B-like lectins"/>
    <property type="match status" value="1"/>
</dbReference>
<dbReference type="InterPro" id="IPR001314">
    <property type="entry name" value="Peptidase_S1A"/>
</dbReference>
<keyword evidence="4" id="KW-1185">Reference proteome</keyword>
<dbReference type="Pfam" id="PF00089">
    <property type="entry name" value="Trypsin"/>
    <property type="match status" value="1"/>
</dbReference>
<dbReference type="SMART" id="SM00020">
    <property type="entry name" value="Tryp_SPc"/>
    <property type="match status" value="1"/>
</dbReference>
<evidence type="ECO:0000256" key="1">
    <source>
        <dbReference type="SAM" id="SignalP"/>
    </source>
</evidence>
<dbReference type="InterPro" id="IPR051333">
    <property type="entry name" value="CLIP_Serine_Protease"/>
</dbReference>
<accession>A0A7Y9S5E8</accession>
<dbReference type="Pfam" id="PF05270">
    <property type="entry name" value="AbfB"/>
    <property type="match status" value="1"/>
</dbReference>
<feature type="signal peptide" evidence="1">
    <location>
        <begin position="1"/>
        <end position="33"/>
    </location>
</feature>
<dbReference type="InterPro" id="IPR035992">
    <property type="entry name" value="Ricin_B-like_lectins"/>
</dbReference>
<organism evidence="3 4">
    <name type="scientific">Psychromicrobium silvestre</name>
    <dbReference type="NCBI Taxonomy" id="1645614"/>
    <lineage>
        <taxon>Bacteria</taxon>
        <taxon>Bacillati</taxon>
        <taxon>Actinomycetota</taxon>
        <taxon>Actinomycetes</taxon>
        <taxon>Micrococcales</taxon>
        <taxon>Micrococcaceae</taxon>
        <taxon>Psychromicrobium</taxon>
    </lineage>
</organism>
<dbReference type="RefSeq" id="WP_179388592.1">
    <property type="nucleotide sequence ID" value="NZ_JACBYQ010000001.1"/>
</dbReference>
<comment type="caution">
    <text evidence="3">The sequence shown here is derived from an EMBL/GenBank/DDBJ whole genome shotgun (WGS) entry which is preliminary data.</text>
</comment>
<dbReference type="InterPro" id="IPR043504">
    <property type="entry name" value="Peptidase_S1_PA_chymotrypsin"/>
</dbReference>